<evidence type="ECO:0000256" key="4">
    <source>
        <dbReference type="ARBA" id="ARBA00022840"/>
    </source>
</evidence>
<evidence type="ECO:0000259" key="8">
    <source>
        <dbReference type="PROSITE" id="PS50893"/>
    </source>
</evidence>
<dbReference type="SUPFAM" id="SSF90123">
    <property type="entry name" value="ABC transporter transmembrane region"/>
    <property type="match status" value="1"/>
</dbReference>
<evidence type="ECO:0000256" key="2">
    <source>
        <dbReference type="ARBA" id="ARBA00022692"/>
    </source>
</evidence>
<keyword evidence="6 7" id="KW-0472">Membrane</keyword>
<dbReference type="Gene3D" id="1.20.1560.10">
    <property type="entry name" value="ABC transporter type 1, transmembrane domain"/>
    <property type="match status" value="1"/>
</dbReference>
<comment type="subcellular location">
    <subcellularLocation>
        <location evidence="1">Cell membrane</location>
        <topology evidence="1">Multi-pass membrane protein</topology>
    </subcellularLocation>
</comment>
<dbReference type="InterPro" id="IPR036640">
    <property type="entry name" value="ABC1_TM_sf"/>
</dbReference>
<feature type="domain" description="ABC transmembrane type-1" evidence="9">
    <location>
        <begin position="32"/>
        <end position="313"/>
    </location>
</feature>
<dbReference type="GO" id="GO:0005524">
    <property type="term" value="F:ATP binding"/>
    <property type="evidence" value="ECO:0007669"/>
    <property type="project" value="UniProtKB-KW"/>
</dbReference>
<accession>A0ABW5EZS5</accession>
<feature type="transmembrane region" description="Helical" evidence="7">
    <location>
        <begin position="167"/>
        <end position="184"/>
    </location>
</feature>
<comment type="caution">
    <text evidence="10">The sequence shown here is derived from an EMBL/GenBank/DDBJ whole genome shotgun (WGS) entry which is preliminary data.</text>
</comment>
<dbReference type="InterPro" id="IPR039421">
    <property type="entry name" value="Type_1_exporter"/>
</dbReference>
<dbReference type="InterPro" id="IPR027417">
    <property type="entry name" value="P-loop_NTPase"/>
</dbReference>
<feature type="transmembrane region" description="Helical" evidence="7">
    <location>
        <begin position="254"/>
        <end position="274"/>
    </location>
</feature>
<evidence type="ECO:0000256" key="3">
    <source>
        <dbReference type="ARBA" id="ARBA00022741"/>
    </source>
</evidence>
<dbReference type="InterPro" id="IPR011527">
    <property type="entry name" value="ABC1_TM_dom"/>
</dbReference>
<dbReference type="CDD" id="cd03228">
    <property type="entry name" value="ABCC_MRP_Like"/>
    <property type="match status" value="1"/>
</dbReference>
<dbReference type="SUPFAM" id="SSF52540">
    <property type="entry name" value="P-loop containing nucleoside triphosphate hydrolases"/>
    <property type="match status" value="1"/>
</dbReference>
<feature type="domain" description="ABC transporter" evidence="8">
    <location>
        <begin position="350"/>
        <end position="586"/>
    </location>
</feature>
<dbReference type="PROSITE" id="PS00211">
    <property type="entry name" value="ABC_TRANSPORTER_1"/>
    <property type="match status" value="1"/>
</dbReference>
<dbReference type="PROSITE" id="PS50929">
    <property type="entry name" value="ABC_TM1F"/>
    <property type="match status" value="1"/>
</dbReference>
<organism evidence="10 11">
    <name type="scientific">Paenibacillus rhizoplanae</name>
    <dbReference type="NCBI Taxonomy" id="1917181"/>
    <lineage>
        <taxon>Bacteria</taxon>
        <taxon>Bacillati</taxon>
        <taxon>Bacillota</taxon>
        <taxon>Bacilli</taxon>
        <taxon>Bacillales</taxon>
        <taxon>Paenibacillaceae</taxon>
        <taxon>Paenibacillus</taxon>
    </lineage>
</organism>
<reference evidence="11" key="1">
    <citation type="journal article" date="2019" name="Int. J. Syst. Evol. Microbiol.">
        <title>The Global Catalogue of Microorganisms (GCM) 10K type strain sequencing project: providing services to taxonomists for standard genome sequencing and annotation.</title>
        <authorList>
            <consortium name="The Broad Institute Genomics Platform"/>
            <consortium name="The Broad Institute Genome Sequencing Center for Infectious Disease"/>
            <person name="Wu L."/>
            <person name="Ma J."/>
        </authorList>
    </citation>
    <scope>NUCLEOTIDE SEQUENCE [LARGE SCALE GENOMIC DNA]</scope>
    <source>
        <strain evidence="11">CCM 8725</strain>
    </source>
</reference>
<evidence type="ECO:0000256" key="7">
    <source>
        <dbReference type="SAM" id="Phobius"/>
    </source>
</evidence>
<evidence type="ECO:0000256" key="6">
    <source>
        <dbReference type="ARBA" id="ARBA00023136"/>
    </source>
</evidence>
<dbReference type="InterPro" id="IPR003593">
    <property type="entry name" value="AAA+_ATPase"/>
</dbReference>
<gene>
    <name evidence="10" type="ORF">ACFSX3_00470</name>
</gene>
<keyword evidence="11" id="KW-1185">Reference proteome</keyword>
<keyword evidence="4 10" id="KW-0067">ATP-binding</keyword>
<keyword evidence="3" id="KW-0547">Nucleotide-binding</keyword>
<keyword evidence="5 7" id="KW-1133">Transmembrane helix</keyword>
<dbReference type="SMART" id="SM00382">
    <property type="entry name" value="AAA"/>
    <property type="match status" value="1"/>
</dbReference>
<evidence type="ECO:0000313" key="10">
    <source>
        <dbReference type="EMBL" id="MFD2408318.1"/>
    </source>
</evidence>
<dbReference type="PROSITE" id="PS50893">
    <property type="entry name" value="ABC_TRANSPORTER_2"/>
    <property type="match status" value="1"/>
</dbReference>
<dbReference type="InterPro" id="IPR017871">
    <property type="entry name" value="ABC_transporter-like_CS"/>
</dbReference>
<evidence type="ECO:0000256" key="1">
    <source>
        <dbReference type="ARBA" id="ARBA00004651"/>
    </source>
</evidence>
<feature type="transmembrane region" description="Helical" evidence="7">
    <location>
        <begin position="137"/>
        <end position="161"/>
    </location>
</feature>
<dbReference type="InterPro" id="IPR003439">
    <property type="entry name" value="ABC_transporter-like_ATP-bd"/>
</dbReference>
<protein>
    <submittedName>
        <fullName evidence="10">ABC transporter ATP-binding protein</fullName>
    </submittedName>
</protein>
<dbReference type="PANTHER" id="PTHR43394">
    <property type="entry name" value="ATP-DEPENDENT PERMEASE MDL1, MITOCHONDRIAL"/>
    <property type="match status" value="1"/>
</dbReference>
<dbReference type="Pfam" id="PF00664">
    <property type="entry name" value="ABC_membrane"/>
    <property type="match status" value="1"/>
</dbReference>
<evidence type="ECO:0000259" key="9">
    <source>
        <dbReference type="PROSITE" id="PS50929"/>
    </source>
</evidence>
<name>A0ABW5EZS5_9BACL</name>
<feature type="transmembrane region" description="Helical" evidence="7">
    <location>
        <begin position="286"/>
        <end position="309"/>
    </location>
</feature>
<evidence type="ECO:0000313" key="11">
    <source>
        <dbReference type="Proteomes" id="UP001597448"/>
    </source>
</evidence>
<dbReference type="RefSeq" id="WP_209992479.1">
    <property type="nucleotide sequence ID" value="NZ_JBHUKY010000003.1"/>
</dbReference>
<sequence length="599" mass="67617">MNEIMLKQAIKSITILYKYAPYLIILKFLQILLLALATPLTLYITQHLIDSLQGYINNGVPLNQLIQWGAALVATLLFTANSTFMDSMITLRLRSQLNQDFMEEIVEKFNRMEYSCYEDSKVQDHLNKMGNHPDEKILEVLIQTLTMISQLVSLVSLMAIFLQVSGWFTVAFLVIFTLMVVLNFKAMEMMNGLFTSQSRDERELSYLGGLLSDKRSLLELKVFGAVGYIQSKWKQKSEKVLKERLMTTIKSHRYFAASSFLLLMWIGLVIFELIHGVMERRVSVGLFVSLIGASGSILGIADDLSLLFSRLSHRCMEIMHYEKFMQLPERYNTALSEHSAALDSTAHPFIEFRDVCFTYPGTAEQVLKKVSFTINQNEHIALVGGNGAGKSTIVKLLVKLYVPDCGEIWIHGVPLNQISQENLRNSMGIIFQDYGKYSLTLRENIAFGNIDKIGNDNDLRDALTKAAPDGFLSDLETALGKISENGIDLSGGQWQKIAMARAYLADCPFMIMDEPTAALDPVAESELYATFRDMMGEKGCLFISHRLASARFSDRILVLQDGAITEDGTHEHLISQKGMYANLWSKQSSWYRDSDDYEG</sequence>
<dbReference type="Pfam" id="PF00005">
    <property type="entry name" value="ABC_tran"/>
    <property type="match status" value="1"/>
</dbReference>
<dbReference type="Proteomes" id="UP001597448">
    <property type="component" value="Unassembled WGS sequence"/>
</dbReference>
<keyword evidence="2 7" id="KW-0812">Transmembrane</keyword>
<dbReference type="EMBL" id="JBHUKY010000003">
    <property type="protein sequence ID" value="MFD2408318.1"/>
    <property type="molecule type" value="Genomic_DNA"/>
</dbReference>
<feature type="transmembrane region" description="Helical" evidence="7">
    <location>
        <begin position="21"/>
        <end position="45"/>
    </location>
</feature>
<proteinExistence type="predicted"/>
<dbReference type="Gene3D" id="3.40.50.300">
    <property type="entry name" value="P-loop containing nucleotide triphosphate hydrolases"/>
    <property type="match status" value="1"/>
</dbReference>
<dbReference type="PANTHER" id="PTHR43394:SF1">
    <property type="entry name" value="ATP-BINDING CASSETTE SUB-FAMILY B MEMBER 10, MITOCHONDRIAL"/>
    <property type="match status" value="1"/>
</dbReference>
<evidence type="ECO:0000256" key="5">
    <source>
        <dbReference type="ARBA" id="ARBA00022989"/>
    </source>
</evidence>
<feature type="transmembrane region" description="Helical" evidence="7">
    <location>
        <begin position="65"/>
        <end position="84"/>
    </location>
</feature>